<dbReference type="InterPro" id="IPR003410">
    <property type="entry name" value="HYR_dom"/>
</dbReference>
<dbReference type="Gene3D" id="2.10.25.10">
    <property type="entry name" value="Laminin"/>
    <property type="match status" value="6"/>
</dbReference>
<dbReference type="FunFam" id="2.10.25.10:FF:000472">
    <property type="entry name" value="Uncharacterized protein, isoform A"/>
    <property type="match status" value="1"/>
</dbReference>
<dbReference type="STRING" id="597456.A0A0L7RFV0"/>
<evidence type="ECO:0000313" key="17">
    <source>
        <dbReference type="Proteomes" id="UP000053825"/>
    </source>
</evidence>
<name>A0A0L7RFV0_9HYME</name>
<dbReference type="SUPFAM" id="SSF57196">
    <property type="entry name" value="EGF/Laminin"/>
    <property type="match status" value="6"/>
</dbReference>
<evidence type="ECO:0000256" key="4">
    <source>
        <dbReference type="ARBA" id="ARBA00022737"/>
    </source>
</evidence>
<feature type="disulfide bond" evidence="9">
    <location>
        <begin position="403"/>
        <end position="446"/>
    </location>
</feature>
<organism evidence="16 17">
    <name type="scientific">Habropoda laboriosa</name>
    <dbReference type="NCBI Taxonomy" id="597456"/>
    <lineage>
        <taxon>Eukaryota</taxon>
        <taxon>Metazoa</taxon>
        <taxon>Ecdysozoa</taxon>
        <taxon>Arthropoda</taxon>
        <taxon>Hexapoda</taxon>
        <taxon>Insecta</taxon>
        <taxon>Pterygota</taxon>
        <taxon>Neoptera</taxon>
        <taxon>Endopterygota</taxon>
        <taxon>Hymenoptera</taxon>
        <taxon>Apocrita</taxon>
        <taxon>Aculeata</taxon>
        <taxon>Apoidea</taxon>
        <taxon>Anthophila</taxon>
        <taxon>Apidae</taxon>
        <taxon>Habropoda</taxon>
    </lineage>
</organism>
<feature type="disulfide bond" evidence="9">
    <location>
        <begin position="1771"/>
        <end position="1798"/>
    </location>
</feature>
<dbReference type="PROSITE" id="PS50923">
    <property type="entry name" value="SUSHI"/>
    <property type="match status" value="11"/>
</dbReference>
<reference evidence="16 17" key="1">
    <citation type="submission" date="2015-07" db="EMBL/GenBank/DDBJ databases">
        <title>The genome of Habropoda laboriosa.</title>
        <authorList>
            <person name="Pan H."/>
            <person name="Kapheim K."/>
        </authorList>
    </citation>
    <scope>NUCLEOTIDE SEQUENCE [LARGE SCALE GENOMIC DNA]</scope>
    <source>
        <strain evidence="16">0110345459</strain>
    </source>
</reference>
<dbReference type="CDD" id="cd00054">
    <property type="entry name" value="EGF_CA"/>
    <property type="match status" value="6"/>
</dbReference>
<feature type="domain" description="EGF-like" evidence="11">
    <location>
        <begin position="1367"/>
        <end position="1403"/>
    </location>
</feature>
<dbReference type="Pfam" id="PF00354">
    <property type="entry name" value="Pentaxin"/>
    <property type="match status" value="1"/>
</dbReference>
<dbReference type="Pfam" id="PF07699">
    <property type="entry name" value="Ephrin_rec_like"/>
    <property type="match status" value="2"/>
</dbReference>
<feature type="disulfide bond" evidence="8">
    <location>
        <begin position="1275"/>
        <end position="1284"/>
    </location>
</feature>
<dbReference type="FunFam" id="2.10.50.10:FF:000018">
    <property type="entry name" value="Sushi, von Willebrand factor type A, EGF and pentraxin domain-containing 1"/>
    <property type="match status" value="1"/>
</dbReference>
<feature type="domain" description="Sushi" evidence="14">
    <location>
        <begin position="1801"/>
        <end position="1887"/>
    </location>
</feature>
<feature type="signal peptide" evidence="10">
    <location>
        <begin position="1"/>
        <end position="26"/>
    </location>
</feature>
<feature type="disulfide bond" evidence="9">
    <location>
        <begin position="1703"/>
        <end position="1730"/>
    </location>
</feature>
<evidence type="ECO:0000256" key="9">
    <source>
        <dbReference type="PROSITE-ProRule" id="PRU00302"/>
    </source>
</evidence>
<dbReference type="Pfam" id="PF00008">
    <property type="entry name" value="EGF"/>
    <property type="match status" value="2"/>
</dbReference>
<keyword evidence="1 8" id="KW-0245">EGF-like domain</keyword>
<feature type="domain" description="Sushi" evidence="14">
    <location>
        <begin position="1675"/>
        <end position="1732"/>
    </location>
</feature>
<dbReference type="InterPro" id="IPR000152">
    <property type="entry name" value="EGF-type_Asp/Asn_hydroxyl_site"/>
</dbReference>
<feature type="domain" description="Sushi" evidence="14">
    <location>
        <begin position="533"/>
        <end position="599"/>
    </location>
</feature>
<dbReference type="SMART" id="SM00159">
    <property type="entry name" value="PTX"/>
    <property type="match status" value="1"/>
</dbReference>
<evidence type="ECO:0000256" key="6">
    <source>
        <dbReference type="ARBA" id="ARBA00023157"/>
    </source>
</evidence>
<evidence type="ECO:0000256" key="10">
    <source>
        <dbReference type="SAM" id="SignalP"/>
    </source>
</evidence>
<evidence type="ECO:0000256" key="2">
    <source>
        <dbReference type="ARBA" id="ARBA00022659"/>
    </source>
</evidence>
<feature type="disulfide bond" evidence="8">
    <location>
        <begin position="1237"/>
        <end position="1246"/>
    </location>
</feature>
<dbReference type="PROSITE" id="PS51828">
    <property type="entry name" value="PTX_2"/>
    <property type="match status" value="1"/>
</dbReference>
<sequence>MIGRMARIRVLTLLFSCLLIIVSLDAITRFDEQLNFRRIDETAASSLLDFKDKRSTTSQRGLNASLRNVEKTFKKKAATLSRLLKIHIDYLRNDTDRVELVFLVDASGSVGLKNFQSELNFVKNLLSDFSVEPSATRVAIVTFGGKRNIRRNVDQISRVGENDNKCYLLNRQLNNINYTGGGTYTRGALLEALMILEKGRSDAKKAVFLITDGFSNGGDPRPAANLLKDAGATIFTFGIRTGNVDELHNIATFPGYTHSYFLDSFAEFEAFVRRALHRDLKTGKYMPVTFPDNCNLLCRNISEVGNEWNCCDNFATCACGTATGHYACICPTGYFGSGFNGSCHPCPNGTYASGEISGDFTSMCISCPDVNHVTIKVPATSVEHCVCASGFTTDRNKCEVITCPRLRVPDNGYLVKASACSNVVHAACGIRCRIGFYLTGDSIRLCGKDGNWSGNEPRCLLKTCPPLRAPAHGRMRCQNEEDEYLITENSTAYPIDARCQFKCETGYQLRGSKFRNCLPLSQWDGLKATCKAIRCEPLKKVSHGEVSPEICSGPEKVPFATNCTIRCRNGFVLEGPRTKFCGGRSGVWSQRRTINRCIDETPPLVTCPSDIITENLPGKNYAYVNWTTPVASDNADELPTLWSKPYVNFPWRVKIGTRTVVYVAQDSSGNKARCKFKVKVLDTESPMIENCINPPTLFTDNGLGLSNVSWSEPGFYDNSKTPVRVEQTHRPGENIFPIGLTKVVYNAIDKYDNKATCVLNVTIKDVCEEVTNVLHGYSKCSSTLENGTNECTVACEEGFGFAVEEEPNVHIVEDILLLKCNGNSSNWTEDNYIPDCSESTFPKSVSQEGSIVLEGNGTDVCDNETTLRELSEYITADLRTTLLDICGNDIECNLITFDPECEQSPLQLGTVYSNSLRKRRELRSGDTSAIELFVNDQVRCARLKRHAKVNDQSVDKTKVKMKKKKEKIGIKFKFLAKIIEENIENPREGIQKLRQKIESLSQSGKLNLLNNKTNQLIAQLALNLHLVFKNFQELCDPGSVLKKHTCVKCPLGTFFNSSIKRCQPCPIGEYEDTTGSLKCKRCPEHTSTRKVHSKFSRDCIHLCKPGYYSQKKRHQSTRFALEPCLTCDIGFYQPEFGQTQCFSCPANSTTSNRGTKGVNDCLLLNNIERNMCNAKSCLNDGQCVEEEDSFSCECLDYYVGSKCESFQNPCDSSPCLNEGTCNMQSFANSTISYVCTCKNGYSGSNCEVYIDECTINPCQNNGTCVSTESDYTCECKDGFEGEFCESTINHCEPSPCMEGSTCRNINETWQCFCKPGFLGRYCNLLPCDWLPCSGNSYCINIEEENATIMSYKCECIDGYTGANCTIKVDYCESQPCLNKGKCLNSVSNYTCTCPVPFTGRDCETGKYKLSSDYVIHFSKSGTTDYVSMKGAIDNLSQLTACLWLQSKDTFNYGTVLSYATRYYDNAFTLTDYNGLVIYVNGHKVVTDIKVNDGHWHFICFTWEAENGFWNIFIDGILRDNGTQLAKRSTIQGNGTLVIGQEQDRMGGGFSESESFLGKLTLLDIWSTVLAGTDVNHLFSTCEKYHGDVIAWSQVQEHVHGDTVVIIVSPFCHGCPLPVVPFKGNINVSEDASKITYYCENGYVVRYHNKEYRSLKVKCLKQGQWEGYYTPVCTRRRCGFPGYFPRGRVQGRSYLFGDKIHYSCLPGYELRGNPRRVCNADGKWSGLPPICIGKTCKNLLAPEHGDIEYVIEEYERDDLSILQVGQQIEFMCELGFRLIGEKYLTCMETGLWDHERPTCVAYGCPPPKQIEHGYIISASSNNLHETSDTNFSVETSNDTSEKSYDFNNVVGYSCYSGYKFRGNNFLKEFKLQCTENGTWIGFVPDCIPLKCSWPTFVNNGMLLFKTQDNDTIELFERKSSSNDTNIGSTSEESDYDFKENQDLENQFVAGSHISIKCNVGYKLVGDGVRICTDNEEWSSPLSSCEPQECFILNHPFFQILNKKPSLDNHTTIWGNNQNKELDGKEQYNGFYKNLEYFVEGHTYKKKIVLSCKNSDEIKLNNENIHKSVSNLTWFCNKHSQWEIIDIQLNNTIMAALFNNEIDNICQKSMCAEITVPEQSYIVEKNYSRSINSTIMFKCNQGYILKGNEKSVCLPNNTWSAIPSCKPVTCGKPPKLANAVIKEDSVETVIFTFGNTITYECIPGYVMFGQSNVKCLANGKWSRTYSRCSRLSCNKPKLPPGATIRGRSYLYQDQLMYICPGGKKQGLITCKADGHWSDSPKCNGY</sequence>
<keyword evidence="17" id="KW-1185">Reference proteome</keyword>
<evidence type="ECO:0000256" key="1">
    <source>
        <dbReference type="ARBA" id="ARBA00022536"/>
    </source>
</evidence>
<evidence type="ECO:0000256" key="7">
    <source>
        <dbReference type="ARBA" id="ARBA00023180"/>
    </source>
</evidence>
<dbReference type="InterPro" id="IPR036465">
    <property type="entry name" value="vWFA_dom_sf"/>
</dbReference>
<dbReference type="FunFam" id="2.10.25.10:FF:000122">
    <property type="entry name" value="Protein crumbs homolog 2"/>
    <property type="match status" value="1"/>
</dbReference>
<feature type="domain" description="Sushi" evidence="14">
    <location>
        <begin position="2166"/>
        <end position="2228"/>
    </location>
</feature>
<feature type="domain" description="EGF-like" evidence="11">
    <location>
        <begin position="1324"/>
        <end position="1365"/>
    </location>
</feature>
<dbReference type="Pfam" id="PF02494">
    <property type="entry name" value="HYR"/>
    <property type="match status" value="2"/>
</dbReference>
<dbReference type="PRINTS" id="PR00895">
    <property type="entry name" value="PENTAXIN"/>
</dbReference>
<dbReference type="GO" id="GO:0032991">
    <property type="term" value="C:protein-containing complex"/>
    <property type="evidence" value="ECO:0007669"/>
    <property type="project" value="UniProtKB-ARBA"/>
</dbReference>
<dbReference type="SUPFAM" id="SSF57184">
    <property type="entry name" value="Growth factor receptor domain"/>
    <property type="match status" value="1"/>
</dbReference>
<keyword evidence="7" id="KW-0325">Glycoprotein</keyword>
<dbReference type="InterPro" id="IPR035976">
    <property type="entry name" value="Sushi/SCR/CCP_sf"/>
</dbReference>
<dbReference type="InterPro" id="IPR001881">
    <property type="entry name" value="EGF-like_Ca-bd_dom"/>
</dbReference>
<evidence type="ECO:0000313" key="16">
    <source>
        <dbReference type="EMBL" id="KOC69725.1"/>
    </source>
</evidence>
<dbReference type="InterPro" id="IPR013320">
    <property type="entry name" value="ConA-like_dom_sf"/>
</dbReference>
<dbReference type="GO" id="GO:0005509">
    <property type="term" value="F:calcium ion binding"/>
    <property type="evidence" value="ECO:0007669"/>
    <property type="project" value="InterPro"/>
</dbReference>
<keyword evidence="5" id="KW-0106">Calcium</keyword>
<feature type="domain" description="Pentraxin (PTX)" evidence="15">
    <location>
        <begin position="1411"/>
        <end position="1611"/>
    </location>
</feature>
<dbReference type="Gene3D" id="2.10.70.10">
    <property type="entry name" value="Complement Module, domain 1"/>
    <property type="match status" value="11"/>
</dbReference>
<dbReference type="InterPro" id="IPR011641">
    <property type="entry name" value="Tyr-kin_ephrin_A/B_rcpt-like"/>
</dbReference>
<feature type="chain" id="PRO_5005575315" evidence="10">
    <location>
        <begin position="27"/>
        <end position="2283"/>
    </location>
</feature>
<feature type="disulfide bond" evidence="8">
    <location>
        <begin position="1393"/>
        <end position="1402"/>
    </location>
</feature>
<dbReference type="SMART" id="SM00181">
    <property type="entry name" value="EGF"/>
    <property type="match status" value="7"/>
</dbReference>
<evidence type="ECO:0000259" key="12">
    <source>
        <dbReference type="PROSITE" id="PS50234"/>
    </source>
</evidence>
<gene>
    <name evidence="16" type="ORF">WH47_07912</name>
</gene>
<feature type="domain" description="EGF-like" evidence="11">
    <location>
        <begin position="1249"/>
        <end position="1285"/>
    </location>
</feature>
<keyword evidence="3 10" id="KW-0732">Signal</keyword>
<dbReference type="PANTHER" id="PTHR46393:SF7">
    <property type="entry name" value="COMPLEMENT C2"/>
    <property type="match status" value="1"/>
</dbReference>
<dbReference type="Gene3D" id="2.10.50.10">
    <property type="entry name" value="Tumor Necrosis Factor Receptor, subunit A, domain 2"/>
    <property type="match status" value="2"/>
</dbReference>
<evidence type="ECO:0000256" key="3">
    <source>
        <dbReference type="ARBA" id="ARBA00022729"/>
    </source>
</evidence>
<protein>
    <submittedName>
        <fullName evidence="16">Sushi, von Willebrand factor type A, EGF and pentraxin domain-containing protein 1</fullName>
    </submittedName>
</protein>
<dbReference type="Gene3D" id="3.40.50.410">
    <property type="entry name" value="von Willebrand factor, type A domain"/>
    <property type="match status" value="1"/>
</dbReference>
<dbReference type="SMART" id="SM00032">
    <property type="entry name" value="CCP"/>
    <property type="match status" value="11"/>
</dbReference>
<keyword evidence="4" id="KW-0677">Repeat</keyword>
<dbReference type="InterPro" id="IPR002035">
    <property type="entry name" value="VWF_A"/>
</dbReference>
<dbReference type="Pfam" id="PF00092">
    <property type="entry name" value="VWA"/>
    <property type="match status" value="1"/>
</dbReference>
<dbReference type="CDD" id="cd00033">
    <property type="entry name" value="CCP"/>
    <property type="match status" value="9"/>
</dbReference>
<dbReference type="SMART" id="SM00179">
    <property type="entry name" value="EGF_CA"/>
    <property type="match status" value="6"/>
</dbReference>
<proteinExistence type="predicted"/>
<dbReference type="InterPro" id="IPR009030">
    <property type="entry name" value="Growth_fac_rcpt_cys_sf"/>
</dbReference>
<dbReference type="OrthoDB" id="6515930at2759"/>
<feature type="domain" description="Sushi" evidence="14">
    <location>
        <begin position="1612"/>
        <end position="1674"/>
    </location>
</feature>
<dbReference type="CDD" id="cd01450">
    <property type="entry name" value="vWFA_subfamily_ECM"/>
    <property type="match status" value="1"/>
</dbReference>
<dbReference type="InterPro" id="IPR000742">
    <property type="entry name" value="EGF"/>
</dbReference>
<feature type="domain" description="Sushi" evidence="14">
    <location>
        <begin position="401"/>
        <end position="461"/>
    </location>
</feature>
<feature type="disulfide bond" evidence="9">
    <location>
        <begin position="432"/>
        <end position="459"/>
    </location>
</feature>
<feature type="domain" description="HYR" evidence="13">
    <location>
        <begin position="681"/>
        <end position="765"/>
    </location>
</feature>
<feature type="disulfide bond" evidence="8">
    <location>
        <begin position="1194"/>
        <end position="1203"/>
    </location>
</feature>
<evidence type="ECO:0000259" key="14">
    <source>
        <dbReference type="PROSITE" id="PS50923"/>
    </source>
</evidence>
<feature type="domain" description="Sushi" evidence="14">
    <location>
        <begin position="2229"/>
        <end position="2282"/>
    </location>
</feature>
<dbReference type="SMART" id="SM01411">
    <property type="entry name" value="Ephrin_rec_like"/>
    <property type="match status" value="3"/>
</dbReference>
<dbReference type="PROSITE" id="PS00010">
    <property type="entry name" value="ASX_HYDROXYL"/>
    <property type="match status" value="1"/>
</dbReference>
<feature type="domain" description="Sushi" evidence="14">
    <location>
        <begin position="1733"/>
        <end position="1800"/>
    </location>
</feature>
<dbReference type="Gene3D" id="2.60.120.200">
    <property type="match status" value="1"/>
</dbReference>
<evidence type="ECO:0000259" key="11">
    <source>
        <dbReference type="PROSITE" id="PS50026"/>
    </source>
</evidence>
<dbReference type="PROSITE" id="PS01186">
    <property type="entry name" value="EGF_2"/>
    <property type="match status" value="5"/>
</dbReference>
<evidence type="ECO:0000256" key="5">
    <source>
        <dbReference type="ARBA" id="ARBA00022837"/>
    </source>
</evidence>
<evidence type="ECO:0000259" key="15">
    <source>
        <dbReference type="PROSITE" id="PS51828"/>
    </source>
</evidence>
<feature type="disulfide bond" evidence="8">
    <location>
        <begin position="1355"/>
        <end position="1364"/>
    </location>
</feature>
<evidence type="ECO:0000259" key="13">
    <source>
        <dbReference type="PROSITE" id="PS50825"/>
    </source>
</evidence>
<feature type="domain" description="Sushi" evidence="14">
    <location>
        <begin position="2107"/>
        <end position="2165"/>
    </location>
</feature>
<feature type="domain" description="Sushi" evidence="14">
    <location>
        <begin position="1926"/>
        <end position="1985"/>
    </location>
</feature>
<comment type="caution">
    <text evidence="8">Lacks conserved residue(s) required for the propagation of feature annotation.</text>
</comment>
<evidence type="ECO:0000256" key="8">
    <source>
        <dbReference type="PROSITE-ProRule" id="PRU00076"/>
    </source>
</evidence>
<dbReference type="PANTHER" id="PTHR46393">
    <property type="entry name" value="SUSHI DOMAIN-CONTAINING PROTEIN"/>
    <property type="match status" value="1"/>
</dbReference>
<dbReference type="PROSITE" id="PS50234">
    <property type="entry name" value="VWFA"/>
    <property type="match status" value="1"/>
</dbReference>
<feature type="disulfide bond" evidence="9">
    <location>
        <begin position="2199"/>
        <end position="2226"/>
    </location>
</feature>
<dbReference type="Pfam" id="PF00084">
    <property type="entry name" value="Sushi"/>
    <property type="match status" value="8"/>
</dbReference>
<feature type="disulfide bond" evidence="9">
    <location>
        <begin position="503"/>
        <end position="530"/>
    </location>
</feature>
<dbReference type="PROSITE" id="PS50026">
    <property type="entry name" value="EGF_3"/>
    <property type="match status" value="6"/>
</dbReference>
<dbReference type="SMART" id="SM00327">
    <property type="entry name" value="VWA"/>
    <property type="match status" value="1"/>
</dbReference>
<feature type="domain" description="EGF-like" evidence="11">
    <location>
        <begin position="1206"/>
        <end position="1247"/>
    </location>
</feature>
<feature type="domain" description="EGF-like" evidence="11">
    <location>
        <begin position="1287"/>
        <end position="1323"/>
    </location>
</feature>
<dbReference type="PROSITE" id="PS50825">
    <property type="entry name" value="HYR"/>
    <property type="match status" value="2"/>
</dbReference>
<dbReference type="EMBL" id="KQ414601">
    <property type="protein sequence ID" value="KOC69725.1"/>
    <property type="molecule type" value="Genomic_DNA"/>
</dbReference>
<feature type="domain" description="EGF-like" evidence="11">
    <location>
        <begin position="1168"/>
        <end position="1204"/>
    </location>
</feature>
<dbReference type="PROSITE" id="PS00022">
    <property type="entry name" value="EGF_1"/>
    <property type="match status" value="6"/>
</dbReference>
<dbReference type="InterPro" id="IPR000436">
    <property type="entry name" value="Sushi_SCR_CCP_dom"/>
</dbReference>
<feature type="disulfide bond" evidence="9">
    <location>
        <begin position="1956"/>
        <end position="1983"/>
    </location>
</feature>
<dbReference type="Proteomes" id="UP000053825">
    <property type="component" value="Unassembled WGS sequence"/>
</dbReference>
<dbReference type="SUPFAM" id="SSF53300">
    <property type="entry name" value="vWA-like"/>
    <property type="match status" value="1"/>
</dbReference>
<feature type="domain" description="Sushi" evidence="14">
    <location>
        <begin position="475"/>
        <end position="532"/>
    </location>
</feature>
<dbReference type="SUPFAM" id="SSF49899">
    <property type="entry name" value="Concanavalin A-like lectins/glucanases"/>
    <property type="match status" value="1"/>
</dbReference>
<accession>A0A0L7RFV0</accession>
<dbReference type="SUPFAM" id="SSF57535">
    <property type="entry name" value="Complement control module/SCR domain"/>
    <property type="match status" value="11"/>
</dbReference>
<feature type="domain" description="VWFA" evidence="12">
    <location>
        <begin position="99"/>
        <end position="276"/>
    </location>
</feature>
<dbReference type="InterPro" id="IPR001759">
    <property type="entry name" value="PTX_dom"/>
</dbReference>
<keyword evidence="6 8" id="KW-1015">Disulfide bond</keyword>
<feature type="disulfide bond" evidence="8">
    <location>
        <begin position="1313"/>
        <end position="1322"/>
    </location>
</feature>
<keyword evidence="2 9" id="KW-0768">Sushi</keyword>
<feature type="domain" description="HYR" evidence="13">
    <location>
        <begin position="598"/>
        <end position="680"/>
    </location>
</feature>
<dbReference type="FunFam" id="2.60.120.200:FF:000012">
    <property type="entry name" value="neuronal pentraxin receptor"/>
    <property type="match status" value="1"/>
</dbReference>